<keyword evidence="3" id="KW-1185">Reference proteome</keyword>
<evidence type="ECO:0000313" key="3">
    <source>
        <dbReference type="Proteomes" id="UP000244005"/>
    </source>
</evidence>
<name>A0A2R6XFM2_MARPO</name>
<dbReference type="Proteomes" id="UP000244005">
    <property type="component" value="Unassembled WGS sequence"/>
</dbReference>
<proteinExistence type="predicted"/>
<sequence length="70" mass="7665">MNETNILTLQTGEGSSETTRSASPIETRNDEDQFKNGLAGMVRDDTLPLKSVFKTGPCLTMSGPIRCVRF</sequence>
<gene>
    <name evidence="2" type="ORF">MARPO_0017s0027</name>
</gene>
<evidence type="ECO:0000256" key="1">
    <source>
        <dbReference type="SAM" id="MobiDB-lite"/>
    </source>
</evidence>
<reference evidence="3" key="1">
    <citation type="journal article" date="2017" name="Cell">
        <title>Insights into land plant evolution garnered from the Marchantia polymorpha genome.</title>
        <authorList>
            <person name="Bowman J.L."/>
            <person name="Kohchi T."/>
            <person name="Yamato K.T."/>
            <person name="Jenkins J."/>
            <person name="Shu S."/>
            <person name="Ishizaki K."/>
            <person name="Yamaoka S."/>
            <person name="Nishihama R."/>
            <person name="Nakamura Y."/>
            <person name="Berger F."/>
            <person name="Adam C."/>
            <person name="Aki S.S."/>
            <person name="Althoff F."/>
            <person name="Araki T."/>
            <person name="Arteaga-Vazquez M.A."/>
            <person name="Balasubrmanian S."/>
            <person name="Barry K."/>
            <person name="Bauer D."/>
            <person name="Boehm C.R."/>
            <person name="Briginshaw L."/>
            <person name="Caballero-Perez J."/>
            <person name="Catarino B."/>
            <person name="Chen F."/>
            <person name="Chiyoda S."/>
            <person name="Chovatia M."/>
            <person name="Davies K.M."/>
            <person name="Delmans M."/>
            <person name="Demura T."/>
            <person name="Dierschke T."/>
            <person name="Dolan L."/>
            <person name="Dorantes-Acosta A.E."/>
            <person name="Eklund D.M."/>
            <person name="Florent S.N."/>
            <person name="Flores-Sandoval E."/>
            <person name="Fujiyama A."/>
            <person name="Fukuzawa H."/>
            <person name="Galik B."/>
            <person name="Grimanelli D."/>
            <person name="Grimwood J."/>
            <person name="Grossniklaus U."/>
            <person name="Hamada T."/>
            <person name="Haseloff J."/>
            <person name="Hetherington A.J."/>
            <person name="Higo A."/>
            <person name="Hirakawa Y."/>
            <person name="Hundley H.N."/>
            <person name="Ikeda Y."/>
            <person name="Inoue K."/>
            <person name="Inoue S.I."/>
            <person name="Ishida S."/>
            <person name="Jia Q."/>
            <person name="Kakita M."/>
            <person name="Kanazawa T."/>
            <person name="Kawai Y."/>
            <person name="Kawashima T."/>
            <person name="Kennedy M."/>
            <person name="Kinose K."/>
            <person name="Kinoshita T."/>
            <person name="Kohara Y."/>
            <person name="Koide E."/>
            <person name="Komatsu K."/>
            <person name="Kopischke S."/>
            <person name="Kubo M."/>
            <person name="Kyozuka J."/>
            <person name="Lagercrantz U."/>
            <person name="Lin S.S."/>
            <person name="Lindquist E."/>
            <person name="Lipzen A.M."/>
            <person name="Lu C.W."/>
            <person name="De Luna E."/>
            <person name="Martienssen R.A."/>
            <person name="Minamino N."/>
            <person name="Mizutani M."/>
            <person name="Mizutani M."/>
            <person name="Mochizuki N."/>
            <person name="Monte I."/>
            <person name="Mosher R."/>
            <person name="Nagasaki H."/>
            <person name="Nakagami H."/>
            <person name="Naramoto S."/>
            <person name="Nishitani K."/>
            <person name="Ohtani M."/>
            <person name="Okamoto T."/>
            <person name="Okumura M."/>
            <person name="Phillips J."/>
            <person name="Pollak B."/>
            <person name="Reinders A."/>
            <person name="Rovekamp M."/>
            <person name="Sano R."/>
            <person name="Sawa S."/>
            <person name="Schmid M.W."/>
            <person name="Shirakawa M."/>
            <person name="Solano R."/>
            <person name="Spunde A."/>
            <person name="Suetsugu N."/>
            <person name="Sugano S."/>
            <person name="Sugiyama A."/>
            <person name="Sun R."/>
            <person name="Suzuki Y."/>
            <person name="Takenaka M."/>
            <person name="Takezawa D."/>
            <person name="Tomogane H."/>
            <person name="Tsuzuki M."/>
            <person name="Ueda T."/>
            <person name="Umeda M."/>
            <person name="Ward J.M."/>
            <person name="Watanabe Y."/>
            <person name="Yazaki K."/>
            <person name="Yokoyama R."/>
            <person name="Yoshitake Y."/>
            <person name="Yotsui I."/>
            <person name="Zachgo S."/>
            <person name="Schmutz J."/>
        </authorList>
    </citation>
    <scope>NUCLEOTIDE SEQUENCE [LARGE SCALE GENOMIC DNA]</scope>
    <source>
        <strain evidence="3">Tak-1</strain>
    </source>
</reference>
<feature type="compositionally biased region" description="Polar residues" evidence="1">
    <location>
        <begin position="1"/>
        <end position="26"/>
    </location>
</feature>
<organism evidence="2 3">
    <name type="scientific">Marchantia polymorpha</name>
    <name type="common">Common liverwort</name>
    <name type="synonym">Marchantia aquatica</name>
    <dbReference type="NCBI Taxonomy" id="3197"/>
    <lineage>
        <taxon>Eukaryota</taxon>
        <taxon>Viridiplantae</taxon>
        <taxon>Streptophyta</taxon>
        <taxon>Embryophyta</taxon>
        <taxon>Marchantiophyta</taxon>
        <taxon>Marchantiopsida</taxon>
        <taxon>Marchantiidae</taxon>
        <taxon>Marchantiales</taxon>
        <taxon>Marchantiaceae</taxon>
        <taxon>Marchantia</taxon>
    </lineage>
</organism>
<feature type="region of interest" description="Disordered" evidence="1">
    <location>
        <begin position="1"/>
        <end position="29"/>
    </location>
</feature>
<accession>A0A2R6XFM2</accession>
<evidence type="ECO:0000313" key="2">
    <source>
        <dbReference type="EMBL" id="PTQ44910.1"/>
    </source>
</evidence>
<dbReference type="EMBL" id="KZ772689">
    <property type="protein sequence ID" value="PTQ44910.1"/>
    <property type="molecule type" value="Genomic_DNA"/>
</dbReference>
<dbReference type="Gramene" id="MpUg00150.1">
    <property type="protein sequence ID" value="MpUg00150.1.cds1"/>
    <property type="gene ID" value="MpUg00150"/>
</dbReference>
<dbReference type="AlphaFoldDB" id="A0A2R6XFM2"/>
<protein>
    <submittedName>
        <fullName evidence="2">Uncharacterized protein</fullName>
    </submittedName>
</protein>